<accession>A0A453NG80</accession>
<organism evidence="2 3">
    <name type="scientific">Aegilops tauschii subsp. strangulata</name>
    <name type="common">Goatgrass</name>
    <dbReference type="NCBI Taxonomy" id="200361"/>
    <lineage>
        <taxon>Eukaryota</taxon>
        <taxon>Viridiplantae</taxon>
        <taxon>Streptophyta</taxon>
        <taxon>Embryophyta</taxon>
        <taxon>Tracheophyta</taxon>
        <taxon>Spermatophyta</taxon>
        <taxon>Magnoliopsida</taxon>
        <taxon>Liliopsida</taxon>
        <taxon>Poales</taxon>
        <taxon>Poaceae</taxon>
        <taxon>BOP clade</taxon>
        <taxon>Pooideae</taxon>
        <taxon>Triticodae</taxon>
        <taxon>Triticeae</taxon>
        <taxon>Triticinae</taxon>
        <taxon>Aegilops</taxon>
    </lineage>
</organism>
<reference evidence="2" key="4">
    <citation type="submission" date="2019-03" db="UniProtKB">
        <authorList>
            <consortium name="EnsemblPlants"/>
        </authorList>
    </citation>
    <scope>IDENTIFICATION</scope>
</reference>
<reference evidence="2" key="5">
    <citation type="journal article" date="2021" name="G3 (Bethesda)">
        <title>Aegilops tauschii genome assembly Aet v5.0 features greater sequence contiguity and improved annotation.</title>
        <authorList>
            <person name="Wang L."/>
            <person name="Zhu T."/>
            <person name="Rodriguez J.C."/>
            <person name="Deal K.R."/>
            <person name="Dubcovsky J."/>
            <person name="McGuire P.E."/>
            <person name="Lux T."/>
            <person name="Spannagl M."/>
            <person name="Mayer K.F.X."/>
            <person name="Baldrich P."/>
            <person name="Meyers B.C."/>
            <person name="Huo N."/>
            <person name="Gu Y.Q."/>
            <person name="Zhou H."/>
            <person name="Devos K.M."/>
            <person name="Bennetzen J.L."/>
            <person name="Unver T."/>
            <person name="Budak H."/>
            <person name="Gulick P.J."/>
            <person name="Galiba G."/>
            <person name="Kalapos B."/>
            <person name="Nelson D.R."/>
            <person name="Li P."/>
            <person name="You F.M."/>
            <person name="Luo M.C."/>
            <person name="Dvorak J."/>
        </authorList>
    </citation>
    <scope>NUCLEOTIDE SEQUENCE [LARGE SCALE GENOMIC DNA]</scope>
    <source>
        <strain evidence="2">cv. AL8/78</strain>
    </source>
</reference>
<reference evidence="3" key="1">
    <citation type="journal article" date="2014" name="Science">
        <title>Ancient hybridizations among the ancestral genomes of bread wheat.</title>
        <authorList>
            <consortium name="International Wheat Genome Sequencing Consortium,"/>
            <person name="Marcussen T."/>
            <person name="Sandve S.R."/>
            <person name="Heier L."/>
            <person name="Spannagl M."/>
            <person name="Pfeifer M."/>
            <person name="Jakobsen K.S."/>
            <person name="Wulff B.B."/>
            <person name="Steuernagel B."/>
            <person name="Mayer K.F."/>
            <person name="Olsen O.A."/>
        </authorList>
    </citation>
    <scope>NUCLEOTIDE SEQUENCE [LARGE SCALE GENOMIC DNA]</scope>
    <source>
        <strain evidence="3">cv. AL8/78</strain>
    </source>
</reference>
<dbReference type="AlphaFoldDB" id="A0A453NG80"/>
<evidence type="ECO:0000256" key="1">
    <source>
        <dbReference type="SAM" id="MobiDB-lite"/>
    </source>
</evidence>
<proteinExistence type="predicted"/>
<reference evidence="2" key="3">
    <citation type="journal article" date="2017" name="Nature">
        <title>Genome sequence of the progenitor of the wheat D genome Aegilops tauschii.</title>
        <authorList>
            <person name="Luo M.C."/>
            <person name="Gu Y.Q."/>
            <person name="Puiu D."/>
            <person name="Wang H."/>
            <person name="Twardziok S.O."/>
            <person name="Deal K.R."/>
            <person name="Huo N."/>
            <person name="Zhu T."/>
            <person name="Wang L."/>
            <person name="Wang Y."/>
            <person name="McGuire P.E."/>
            <person name="Liu S."/>
            <person name="Long H."/>
            <person name="Ramasamy R.K."/>
            <person name="Rodriguez J.C."/>
            <person name="Van S.L."/>
            <person name="Yuan L."/>
            <person name="Wang Z."/>
            <person name="Xia Z."/>
            <person name="Xiao L."/>
            <person name="Anderson O.D."/>
            <person name="Ouyang S."/>
            <person name="Liang Y."/>
            <person name="Zimin A.V."/>
            <person name="Pertea G."/>
            <person name="Qi P."/>
            <person name="Bennetzen J.L."/>
            <person name="Dai X."/>
            <person name="Dawson M.W."/>
            <person name="Muller H.G."/>
            <person name="Kugler K."/>
            <person name="Rivarola-Duarte L."/>
            <person name="Spannagl M."/>
            <person name="Mayer K.F.X."/>
            <person name="Lu F.H."/>
            <person name="Bevan M.W."/>
            <person name="Leroy P."/>
            <person name="Li P."/>
            <person name="You F.M."/>
            <person name="Sun Q."/>
            <person name="Liu Z."/>
            <person name="Lyons E."/>
            <person name="Wicker T."/>
            <person name="Salzberg S.L."/>
            <person name="Devos K.M."/>
            <person name="Dvorak J."/>
        </authorList>
    </citation>
    <scope>NUCLEOTIDE SEQUENCE [LARGE SCALE GENOMIC DNA]</scope>
    <source>
        <strain evidence="2">cv. AL8/78</strain>
    </source>
</reference>
<keyword evidence="3" id="KW-1185">Reference proteome</keyword>
<dbReference type="EnsemblPlants" id="AET6Gv20357700.4">
    <property type="protein sequence ID" value="AET6Gv20357700.4"/>
    <property type="gene ID" value="AET6Gv20357700"/>
</dbReference>
<protein>
    <submittedName>
        <fullName evidence="2">Uncharacterized protein</fullName>
    </submittedName>
</protein>
<evidence type="ECO:0000313" key="3">
    <source>
        <dbReference type="Proteomes" id="UP000015105"/>
    </source>
</evidence>
<sequence>WIGGFLSRNFLSASQHVVSLLPHRRVRRSPPPPAAPPLLSAAYGRERGSTLPLSLVRSSSATPQTQTRDSVAAIRSSTAPMTRAQTAVATCLSYAAPWMRATERESPAPPSASPLLAHGSERGAPWPPAALLC</sequence>
<dbReference type="Proteomes" id="UP000015105">
    <property type="component" value="Chromosome 6D"/>
</dbReference>
<name>A0A453NG80_AEGTS</name>
<reference evidence="3" key="2">
    <citation type="journal article" date="2017" name="Nat. Plants">
        <title>The Aegilops tauschii genome reveals multiple impacts of transposons.</title>
        <authorList>
            <person name="Zhao G."/>
            <person name="Zou C."/>
            <person name="Li K."/>
            <person name="Wang K."/>
            <person name="Li T."/>
            <person name="Gao L."/>
            <person name="Zhang X."/>
            <person name="Wang H."/>
            <person name="Yang Z."/>
            <person name="Liu X."/>
            <person name="Jiang W."/>
            <person name="Mao L."/>
            <person name="Kong X."/>
            <person name="Jiao Y."/>
            <person name="Jia J."/>
        </authorList>
    </citation>
    <scope>NUCLEOTIDE SEQUENCE [LARGE SCALE GENOMIC DNA]</scope>
    <source>
        <strain evidence="3">cv. AL8/78</strain>
    </source>
</reference>
<evidence type="ECO:0000313" key="2">
    <source>
        <dbReference type="EnsemblPlants" id="AET6Gv20357700.4"/>
    </source>
</evidence>
<feature type="region of interest" description="Disordered" evidence="1">
    <location>
        <begin position="102"/>
        <end position="133"/>
    </location>
</feature>
<dbReference type="Gramene" id="AET6Gv20357700.4">
    <property type="protein sequence ID" value="AET6Gv20357700.4"/>
    <property type="gene ID" value="AET6Gv20357700"/>
</dbReference>